<dbReference type="Gene3D" id="1.10.10.350">
    <property type="match status" value="1"/>
</dbReference>
<feature type="short sequence motif" description="'HIGH' region" evidence="7">
    <location>
        <begin position="15"/>
        <end position="25"/>
    </location>
</feature>
<keyword evidence="2 7" id="KW-0436">Ligase</keyword>
<evidence type="ECO:0000256" key="5">
    <source>
        <dbReference type="ARBA" id="ARBA00022917"/>
    </source>
</evidence>
<reference evidence="10" key="1">
    <citation type="submission" date="2022-03" db="EMBL/GenBank/DDBJ databases">
        <title>Genome Identification and Characterization of new species Bdellovibrio reynosense LBG001 sp. nov. from a Mexico soil sample.</title>
        <authorList>
            <person name="Camilli A."/>
            <person name="Ajao Y."/>
            <person name="Guo X."/>
        </authorList>
    </citation>
    <scope>NUCLEOTIDE SEQUENCE</scope>
    <source>
        <strain evidence="10">LBG001</strain>
    </source>
</reference>
<accession>A0ABY4C9Z1</accession>
<dbReference type="GO" id="GO:0004818">
    <property type="term" value="F:glutamate-tRNA ligase activity"/>
    <property type="evidence" value="ECO:0007669"/>
    <property type="project" value="UniProtKB-EC"/>
</dbReference>
<dbReference type="CDD" id="cd00808">
    <property type="entry name" value="GluRS_core"/>
    <property type="match status" value="1"/>
</dbReference>
<feature type="domain" description="Glutamyl/glutaminyl-tRNA synthetase class Ib catalytic" evidence="8">
    <location>
        <begin position="9"/>
        <end position="331"/>
    </location>
</feature>
<evidence type="ECO:0000259" key="9">
    <source>
        <dbReference type="Pfam" id="PF19269"/>
    </source>
</evidence>
<name>A0ABY4C9Z1_9BACT</name>
<organism evidence="10 11">
    <name type="scientific">Bdellovibrio reynosensis</name>
    <dbReference type="NCBI Taxonomy" id="2835041"/>
    <lineage>
        <taxon>Bacteria</taxon>
        <taxon>Pseudomonadati</taxon>
        <taxon>Bdellovibrionota</taxon>
        <taxon>Bdellovibrionia</taxon>
        <taxon>Bdellovibrionales</taxon>
        <taxon>Pseudobdellovibrionaceae</taxon>
        <taxon>Bdellovibrio</taxon>
    </lineage>
</organism>
<evidence type="ECO:0000256" key="7">
    <source>
        <dbReference type="HAMAP-Rule" id="MF_00022"/>
    </source>
</evidence>
<feature type="short sequence motif" description="'KMSKS' region" evidence="7">
    <location>
        <begin position="262"/>
        <end position="266"/>
    </location>
</feature>
<keyword evidence="4 7" id="KW-0067">ATP-binding</keyword>
<dbReference type="InterPro" id="IPR020058">
    <property type="entry name" value="Glu/Gln-tRNA-synth_Ib_cat-dom"/>
</dbReference>
<dbReference type="SUPFAM" id="SSF52374">
    <property type="entry name" value="Nucleotidylyl transferase"/>
    <property type="match status" value="1"/>
</dbReference>
<gene>
    <name evidence="7 10" type="primary">gltX</name>
    <name evidence="10" type="ORF">MNR06_02100</name>
</gene>
<comment type="function">
    <text evidence="7">Catalyzes the attachment of glutamate to tRNA(Glu) in a two-step reaction: glutamate is first activated by ATP to form Glu-AMP and then transferred to the acceptor end of tRNA(Glu).</text>
</comment>
<comment type="caution">
    <text evidence="7">Lacks conserved residue(s) required for the propagation of feature annotation.</text>
</comment>
<evidence type="ECO:0000256" key="3">
    <source>
        <dbReference type="ARBA" id="ARBA00022741"/>
    </source>
</evidence>
<dbReference type="RefSeq" id="WP_243538349.1">
    <property type="nucleotide sequence ID" value="NZ_CP093442.1"/>
</dbReference>
<protein>
    <recommendedName>
        <fullName evidence="7">Glutamate--tRNA ligase</fullName>
        <ecNumber evidence="7">6.1.1.17</ecNumber>
    </recommendedName>
    <alternativeName>
        <fullName evidence="7">Glutamyl-tRNA synthetase</fullName>
        <shortName evidence="7">GluRS</shortName>
    </alternativeName>
</protein>
<dbReference type="HAMAP" id="MF_00022">
    <property type="entry name" value="Glu_tRNA_synth_type1"/>
    <property type="match status" value="1"/>
</dbReference>
<evidence type="ECO:0000256" key="6">
    <source>
        <dbReference type="ARBA" id="ARBA00023146"/>
    </source>
</evidence>
<dbReference type="Proteomes" id="UP000830116">
    <property type="component" value="Chromosome"/>
</dbReference>
<keyword evidence="5 7" id="KW-0648">Protein biosynthesis</keyword>
<comment type="similarity">
    <text evidence="1 7">Belongs to the class-I aminoacyl-tRNA synthetase family. Glutamate--tRNA ligase type 1 subfamily.</text>
</comment>
<keyword evidence="11" id="KW-1185">Reference proteome</keyword>
<dbReference type="Gene3D" id="3.40.50.620">
    <property type="entry name" value="HUPs"/>
    <property type="match status" value="1"/>
</dbReference>
<evidence type="ECO:0000313" key="11">
    <source>
        <dbReference type="Proteomes" id="UP000830116"/>
    </source>
</evidence>
<dbReference type="Pfam" id="PF19269">
    <property type="entry name" value="Anticodon_2"/>
    <property type="match status" value="1"/>
</dbReference>
<dbReference type="InterPro" id="IPR008925">
    <property type="entry name" value="aa_tRNA-synth_I_cd-bd_sf"/>
</dbReference>
<dbReference type="EC" id="6.1.1.17" evidence="7"/>
<dbReference type="InterPro" id="IPR001412">
    <property type="entry name" value="aa-tRNA-synth_I_CS"/>
</dbReference>
<dbReference type="NCBIfam" id="TIGR00464">
    <property type="entry name" value="gltX_bact"/>
    <property type="match status" value="1"/>
</dbReference>
<evidence type="ECO:0000256" key="4">
    <source>
        <dbReference type="ARBA" id="ARBA00022840"/>
    </source>
</evidence>
<dbReference type="PANTHER" id="PTHR43311">
    <property type="entry name" value="GLUTAMATE--TRNA LIGASE"/>
    <property type="match status" value="1"/>
</dbReference>
<feature type="binding site" evidence="7">
    <location>
        <position position="265"/>
    </location>
    <ligand>
        <name>ATP</name>
        <dbReference type="ChEBI" id="CHEBI:30616"/>
    </ligand>
</feature>
<keyword evidence="6 7" id="KW-0030">Aminoacyl-tRNA synthetase</keyword>
<dbReference type="InterPro" id="IPR045462">
    <property type="entry name" value="aa-tRNA-synth_I_cd-bd"/>
</dbReference>
<evidence type="ECO:0000259" key="8">
    <source>
        <dbReference type="Pfam" id="PF00749"/>
    </source>
</evidence>
<evidence type="ECO:0000256" key="1">
    <source>
        <dbReference type="ARBA" id="ARBA00007894"/>
    </source>
</evidence>
<dbReference type="InterPro" id="IPR000924">
    <property type="entry name" value="Glu/Gln-tRNA-synth"/>
</dbReference>
<dbReference type="PANTHER" id="PTHR43311:SF2">
    <property type="entry name" value="GLUTAMATE--TRNA LIGASE, MITOCHONDRIAL-RELATED"/>
    <property type="match status" value="1"/>
</dbReference>
<comment type="catalytic activity">
    <reaction evidence="7">
        <text>tRNA(Glu) + L-glutamate + ATP = L-glutamyl-tRNA(Glu) + AMP + diphosphate</text>
        <dbReference type="Rhea" id="RHEA:23540"/>
        <dbReference type="Rhea" id="RHEA-COMP:9663"/>
        <dbReference type="Rhea" id="RHEA-COMP:9680"/>
        <dbReference type="ChEBI" id="CHEBI:29985"/>
        <dbReference type="ChEBI" id="CHEBI:30616"/>
        <dbReference type="ChEBI" id="CHEBI:33019"/>
        <dbReference type="ChEBI" id="CHEBI:78442"/>
        <dbReference type="ChEBI" id="CHEBI:78520"/>
        <dbReference type="ChEBI" id="CHEBI:456215"/>
        <dbReference type="EC" id="6.1.1.17"/>
    </reaction>
</comment>
<evidence type="ECO:0000256" key="2">
    <source>
        <dbReference type="ARBA" id="ARBA00022598"/>
    </source>
</evidence>
<proteinExistence type="inferred from homology"/>
<dbReference type="Pfam" id="PF00749">
    <property type="entry name" value="tRNA-synt_1c"/>
    <property type="match status" value="1"/>
</dbReference>
<dbReference type="EMBL" id="CP093442">
    <property type="protein sequence ID" value="UOF01745.1"/>
    <property type="molecule type" value="Genomic_DNA"/>
</dbReference>
<dbReference type="InterPro" id="IPR033910">
    <property type="entry name" value="GluRS_core"/>
</dbReference>
<comment type="subcellular location">
    <subcellularLocation>
        <location evidence="7">Cytoplasm</location>
    </subcellularLocation>
</comment>
<dbReference type="PRINTS" id="PR00987">
    <property type="entry name" value="TRNASYNTHGLU"/>
</dbReference>
<feature type="domain" description="Aminoacyl-tRNA synthetase class I anticodon-binding" evidence="9">
    <location>
        <begin position="345"/>
        <end position="490"/>
    </location>
</feature>
<sequence length="493" mass="56304">MTSQISPHVRVRFAPSPTGYLHVGGARTALYNYLFAKKNKGEFILRIEDTDEARSTEESLRGVVDDLVWLNLLWNEGVDPVTLKDQGPLGPYRQSERLDIYKEVAETLLKQGKAYYCFMTEEEIEKQREEGKAAGTFAHLNSPYQDWSLEKALEHLKAGNKAVVRFKTKGLAKDYIFNDLVRGEVKFPSDMVGDFVLLRSGNMPVYNFCCVVDDHLMKITHVFRAEEHLPNTLRQLMIYEAMGWQTPEFGHMALILDEDRQKLSKRKGAVACGILKEEGYLNSAILNFIALLGWSHPEGKEIMTVDDMIQAFDISRLNPSGAIFDRVKFKWMNAMHLRALPNAELWQQIQPFLAREKMELPQDPAWQDRSLNLFKPYMETLVDAIELYKPLNDKSYVILPEAEETLKWESTKAVLATWRDLIAAHPSDYLTEEEFLKFQDEVKNKTGAKGKNLFMPIRVAVIGKPHGAELKILVPLIKKQSLVARAQQALAQA</sequence>
<keyword evidence="3 7" id="KW-0547">Nucleotide-binding</keyword>
<dbReference type="PROSITE" id="PS00178">
    <property type="entry name" value="AA_TRNA_LIGASE_I"/>
    <property type="match status" value="1"/>
</dbReference>
<evidence type="ECO:0000313" key="10">
    <source>
        <dbReference type="EMBL" id="UOF01745.1"/>
    </source>
</evidence>
<dbReference type="InterPro" id="IPR020751">
    <property type="entry name" value="aa-tRNA-synth_I_codon-bd_sub2"/>
</dbReference>
<dbReference type="InterPro" id="IPR014729">
    <property type="entry name" value="Rossmann-like_a/b/a_fold"/>
</dbReference>
<comment type="subunit">
    <text evidence="7">Monomer.</text>
</comment>
<dbReference type="SUPFAM" id="SSF48163">
    <property type="entry name" value="An anticodon-binding domain of class I aminoacyl-tRNA synthetases"/>
    <property type="match status" value="1"/>
</dbReference>
<dbReference type="InterPro" id="IPR049940">
    <property type="entry name" value="GluQ/Sye"/>
</dbReference>
<keyword evidence="7" id="KW-0963">Cytoplasm</keyword>
<dbReference type="InterPro" id="IPR004527">
    <property type="entry name" value="Glu-tRNA-ligase_bac/mito"/>
</dbReference>